<accession>A0ABD5SZI5</accession>
<organism evidence="2 3">
    <name type="scientific">Natrinema soli</name>
    <dbReference type="NCBI Taxonomy" id="1930624"/>
    <lineage>
        <taxon>Archaea</taxon>
        <taxon>Methanobacteriati</taxon>
        <taxon>Methanobacteriota</taxon>
        <taxon>Stenosarchaea group</taxon>
        <taxon>Halobacteria</taxon>
        <taxon>Halobacteriales</taxon>
        <taxon>Natrialbaceae</taxon>
        <taxon>Natrinema</taxon>
    </lineage>
</organism>
<feature type="region of interest" description="Disordered" evidence="1">
    <location>
        <begin position="1"/>
        <end position="21"/>
    </location>
</feature>
<gene>
    <name evidence="2" type="ORF">ACFQE6_27485</name>
</gene>
<sequence length="71" mass="7361">MNSTKTRRRSLAAEDVDGDGGRATSLRMLLDGGGAAVDVFRALIGRAPELDVDAAVVIVEPAHFGVLGVRA</sequence>
<dbReference type="Proteomes" id="UP001596383">
    <property type="component" value="Unassembled WGS sequence"/>
</dbReference>
<dbReference type="RefSeq" id="WP_273741370.1">
    <property type="nucleotide sequence ID" value="NZ_JAQIVI010000596.1"/>
</dbReference>
<comment type="caution">
    <text evidence="2">The sequence shown here is derived from an EMBL/GenBank/DDBJ whole genome shotgun (WGS) entry which is preliminary data.</text>
</comment>
<evidence type="ECO:0000313" key="3">
    <source>
        <dbReference type="Proteomes" id="UP001596383"/>
    </source>
</evidence>
<protein>
    <submittedName>
        <fullName evidence="2">Uncharacterized protein</fullName>
    </submittedName>
</protein>
<reference evidence="2 3" key="1">
    <citation type="journal article" date="2019" name="Int. J. Syst. Evol. Microbiol.">
        <title>The Global Catalogue of Microorganisms (GCM) 10K type strain sequencing project: providing services to taxonomists for standard genome sequencing and annotation.</title>
        <authorList>
            <consortium name="The Broad Institute Genomics Platform"/>
            <consortium name="The Broad Institute Genome Sequencing Center for Infectious Disease"/>
            <person name="Wu L."/>
            <person name="Ma J."/>
        </authorList>
    </citation>
    <scope>NUCLEOTIDE SEQUENCE [LARGE SCALE GENOMIC DNA]</scope>
    <source>
        <strain evidence="2 3">LMG 29247</strain>
    </source>
</reference>
<keyword evidence="3" id="KW-1185">Reference proteome</keyword>
<feature type="compositionally biased region" description="Basic residues" evidence="1">
    <location>
        <begin position="1"/>
        <end position="10"/>
    </location>
</feature>
<evidence type="ECO:0000256" key="1">
    <source>
        <dbReference type="SAM" id="MobiDB-lite"/>
    </source>
</evidence>
<dbReference type="EMBL" id="JBHSWV010000596">
    <property type="protein sequence ID" value="MFC6768618.1"/>
    <property type="molecule type" value="Genomic_DNA"/>
</dbReference>
<evidence type="ECO:0000313" key="2">
    <source>
        <dbReference type="EMBL" id="MFC6768618.1"/>
    </source>
</evidence>
<name>A0ABD5SZI5_9EURY</name>
<dbReference type="AlphaFoldDB" id="A0ABD5SZI5"/>
<proteinExistence type="predicted"/>